<evidence type="ECO:0000313" key="2">
    <source>
        <dbReference type="EMBL" id="THU38503.1"/>
    </source>
</evidence>
<dbReference type="Pfam" id="PF14080">
    <property type="entry name" value="DUF4261"/>
    <property type="match status" value="1"/>
</dbReference>
<proteinExistence type="predicted"/>
<protein>
    <submittedName>
        <fullName evidence="2">DUF4261 domain-containing protein</fullName>
    </submittedName>
</protein>
<keyword evidence="3" id="KW-1185">Reference proteome</keyword>
<organism evidence="2 3">
    <name type="scientific">Niastella caeni</name>
    <dbReference type="NCBI Taxonomy" id="2569763"/>
    <lineage>
        <taxon>Bacteria</taxon>
        <taxon>Pseudomonadati</taxon>
        <taxon>Bacteroidota</taxon>
        <taxon>Chitinophagia</taxon>
        <taxon>Chitinophagales</taxon>
        <taxon>Chitinophagaceae</taxon>
        <taxon>Niastella</taxon>
    </lineage>
</organism>
<evidence type="ECO:0000259" key="1">
    <source>
        <dbReference type="Pfam" id="PF14080"/>
    </source>
</evidence>
<dbReference type="OrthoDB" id="4827574at2"/>
<dbReference type="AlphaFoldDB" id="A0A4S8HSL9"/>
<name>A0A4S8HSL9_9BACT</name>
<reference evidence="2 3" key="1">
    <citation type="submission" date="2019-04" db="EMBL/GenBank/DDBJ databases">
        <title>Niastella caeni sp. nov., isolated from activated sludge.</title>
        <authorList>
            <person name="Sheng M."/>
        </authorList>
    </citation>
    <scope>NUCLEOTIDE SEQUENCE [LARGE SCALE GENOMIC DNA]</scope>
    <source>
        <strain evidence="2 3">HX-2-15</strain>
    </source>
</reference>
<gene>
    <name evidence="2" type="ORF">FAM09_14920</name>
</gene>
<dbReference type="EMBL" id="STFF01000004">
    <property type="protein sequence ID" value="THU38503.1"/>
    <property type="molecule type" value="Genomic_DNA"/>
</dbReference>
<dbReference type="Proteomes" id="UP000306918">
    <property type="component" value="Unassembled WGS sequence"/>
</dbReference>
<evidence type="ECO:0000313" key="3">
    <source>
        <dbReference type="Proteomes" id="UP000306918"/>
    </source>
</evidence>
<feature type="domain" description="DUF4261" evidence="1">
    <location>
        <begin position="28"/>
        <end position="65"/>
    </location>
</feature>
<comment type="caution">
    <text evidence="2">The sequence shown here is derived from an EMBL/GenBank/DDBJ whole genome shotgun (WGS) entry which is preliminary data.</text>
</comment>
<accession>A0A4S8HSL9</accession>
<dbReference type="InterPro" id="IPR025357">
    <property type="entry name" value="DUF4261"/>
</dbReference>
<sequence length="66" mass="7677">MGQQATKVFGRYVHLFNKRILYIQRRARSDVNFKDGETIGYTEDQKIKITSSKGVFVDGESFKLEM</sequence>